<accession>A0A2M9D6S0</accession>
<dbReference type="AlphaFoldDB" id="A0A2M9D6S0"/>
<sequence length="193" mass="21948">MSESVYRRVLGAELDTLAPELRPYFDGGQRVGVGSGVFDVAGSPLRILKPVLAFMAWQRILFPEYARNVPFDVINTPTTDGALGAVRTFHFAGRDRVLQDEMRVVDGHLHDFLGRRGGFEVRMSLTVVHGRMQLRSDRQWLHLAGLRVRIPAFATVTVDESWADGRQQVDVRLRTPLLGDWFRYAGHFTYDYN</sequence>
<dbReference type="Pfam" id="PF13761">
    <property type="entry name" value="DUF4166"/>
    <property type="match status" value="1"/>
</dbReference>
<dbReference type="EMBL" id="PGFH01000001">
    <property type="protein sequence ID" value="PJJ81328.1"/>
    <property type="molecule type" value="Genomic_DNA"/>
</dbReference>
<evidence type="ECO:0000259" key="1">
    <source>
        <dbReference type="Pfam" id="PF13761"/>
    </source>
</evidence>
<evidence type="ECO:0000313" key="2">
    <source>
        <dbReference type="EMBL" id="PJJ81328.1"/>
    </source>
</evidence>
<organism evidence="2 3">
    <name type="scientific">Salinibacterium amurskyense</name>
    <dbReference type="NCBI Taxonomy" id="205941"/>
    <lineage>
        <taxon>Bacteria</taxon>
        <taxon>Bacillati</taxon>
        <taxon>Actinomycetota</taxon>
        <taxon>Actinomycetes</taxon>
        <taxon>Micrococcales</taxon>
        <taxon>Microbacteriaceae</taxon>
        <taxon>Salinibacterium</taxon>
    </lineage>
</organism>
<name>A0A2M9D6S0_9MICO</name>
<evidence type="ECO:0000313" key="3">
    <source>
        <dbReference type="Proteomes" id="UP000231742"/>
    </source>
</evidence>
<dbReference type="InterPro" id="IPR025311">
    <property type="entry name" value="DUF4166"/>
</dbReference>
<dbReference type="Proteomes" id="UP000231742">
    <property type="component" value="Unassembled WGS sequence"/>
</dbReference>
<feature type="domain" description="DUF4166" evidence="1">
    <location>
        <begin position="17"/>
        <end position="188"/>
    </location>
</feature>
<protein>
    <submittedName>
        <fullName evidence="2">Uncharacterized protein DUF4166</fullName>
    </submittedName>
</protein>
<dbReference type="RefSeq" id="WP_100389237.1">
    <property type="nucleotide sequence ID" value="NZ_BMZU01000001.1"/>
</dbReference>
<comment type="caution">
    <text evidence="2">The sequence shown here is derived from an EMBL/GenBank/DDBJ whole genome shotgun (WGS) entry which is preliminary data.</text>
</comment>
<dbReference type="OrthoDB" id="2448833at2"/>
<gene>
    <name evidence="2" type="ORF">CLV85_0499</name>
</gene>
<reference evidence="2 3" key="1">
    <citation type="submission" date="2017-11" db="EMBL/GenBank/DDBJ databases">
        <title>Genomic Encyclopedia of Archaeal and Bacterial Type Strains, Phase II (KMG-II): From Individual Species to Whole Genera.</title>
        <authorList>
            <person name="Goeker M."/>
        </authorList>
    </citation>
    <scope>NUCLEOTIDE SEQUENCE [LARGE SCALE GENOMIC DNA]</scope>
    <source>
        <strain evidence="2 3">DSM 16400</strain>
    </source>
</reference>
<proteinExistence type="predicted"/>
<keyword evidence="3" id="KW-1185">Reference proteome</keyword>